<dbReference type="GO" id="GO:0016887">
    <property type="term" value="F:ATP hydrolysis activity"/>
    <property type="evidence" value="ECO:0007669"/>
    <property type="project" value="InterPro"/>
</dbReference>
<dbReference type="Gene3D" id="3.40.1110.10">
    <property type="entry name" value="Calcium-transporting ATPase, cytoplasmic domain N"/>
    <property type="match status" value="1"/>
</dbReference>
<proteinExistence type="inferred from homology"/>
<evidence type="ECO:0000256" key="11">
    <source>
        <dbReference type="SAM" id="MobiDB-lite"/>
    </source>
</evidence>
<comment type="similarity">
    <text evidence="2 10">Belongs to the cation transport ATPase (P-type) (TC 3.A.3) family. Type IB subfamily.</text>
</comment>
<feature type="transmembrane region" description="Helical" evidence="10">
    <location>
        <begin position="108"/>
        <end position="126"/>
    </location>
</feature>
<dbReference type="InterPro" id="IPR023299">
    <property type="entry name" value="ATPase_P-typ_cyto_dom_N"/>
</dbReference>
<feature type="domain" description="P-type ATPase A" evidence="12">
    <location>
        <begin position="202"/>
        <end position="302"/>
    </location>
</feature>
<dbReference type="GO" id="GO:0055070">
    <property type="term" value="P:copper ion homeostasis"/>
    <property type="evidence" value="ECO:0007669"/>
    <property type="project" value="TreeGrafter"/>
</dbReference>
<dbReference type="STRING" id="1304281.ACM44_07495"/>
<dbReference type="NCBIfam" id="TIGR01525">
    <property type="entry name" value="ATPase-IB_hvy"/>
    <property type="match status" value="1"/>
</dbReference>
<protein>
    <submittedName>
        <fullName evidence="14">ATPase</fullName>
    </submittedName>
</protein>
<evidence type="ECO:0000256" key="9">
    <source>
        <dbReference type="ARBA" id="ARBA00023136"/>
    </source>
</evidence>
<keyword evidence="4 10" id="KW-0479">Metal-binding</keyword>
<dbReference type="NCBIfam" id="TIGR01511">
    <property type="entry name" value="ATPase-IB1_Cu"/>
    <property type="match status" value="1"/>
</dbReference>
<feature type="transmembrane region" description="Helical" evidence="10">
    <location>
        <begin position="167"/>
        <end position="184"/>
    </location>
</feature>
<keyword evidence="15" id="KW-1185">Reference proteome</keyword>
<evidence type="ECO:0000256" key="5">
    <source>
        <dbReference type="ARBA" id="ARBA00022741"/>
    </source>
</evidence>
<dbReference type="PROSITE" id="PS00154">
    <property type="entry name" value="ATPASE_E1_E2"/>
    <property type="match status" value="1"/>
</dbReference>
<dbReference type="SFLD" id="SFLDG00002">
    <property type="entry name" value="C1.7:_P-type_atpase_like"/>
    <property type="match status" value="1"/>
</dbReference>
<dbReference type="InterPro" id="IPR036412">
    <property type="entry name" value="HAD-like_sf"/>
</dbReference>
<comment type="subcellular location">
    <subcellularLocation>
        <location evidence="10">Cell membrane</location>
    </subcellularLocation>
    <subcellularLocation>
        <location evidence="1">Endomembrane system</location>
        <topology evidence="1">Multi-pass membrane protein</topology>
    </subcellularLocation>
</comment>
<dbReference type="SUPFAM" id="SSF81665">
    <property type="entry name" value="Calcium ATPase, transmembrane domain M"/>
    <property type="match status" value="1"/>
</dbReference>
<evidence type="ECO:0000313" key="14">
    <source>
        <dbReference type="EMBL" id="KMQ71248.1"/>
    </source>
</evidence>
<dbReference type="EMBL" id="LFNG01000009">
    <property type="protein sequence ID" value="KMQ71248.1"/>
    <property type="molecule type" value="Genomic_DNA"/>
</dbReference>
<keyword evidence="3 10" id="KW-0812">Transmembrane</keyword>
<evidence type="ECO:0000259" key="13">
    <source>
        <dbReference type="Pfam" id="PF19335"/>
    </source>
</evidence>
<dbReference type="NCBIfam" id="TIGR01494">
    <property type="entry name" value="ATPase_P-type"/>
    <property type="match status" value="1"/>
</dbReference>
<dbReference type="InterPro" id="IPR045800">
    <property type="entry name" value="HMBD"/>
</dbReference>
<keyword evidence="6 10" id="KW-0067">ATP-binding</keyword>
<evidence type="ECO:0000256" key="10">
    <source>
        <dbReference type="RuleBase" id="RU362081"/>
    </source>
</evidence>
<evidence type="ECO:0000256" key="6">
    <source>
        <dbReference type="ARBA" id="ARBA00022840"/>
    </source>
</evidence>
<evidence type="ECO:0000256" key="8">
    <source>
        <dbReference type="ARBA" id="ARBA00022989"/>
    </source>
</evidence>
<dbReference type="InterPro" id="IPR018303">
    <property type="entry name" value="ATPase_P-typ_P_site"/>
</dbReference>
<comment type="caution">
    <text evidence="14">The sequence shown here is derived from an EMBL/GenBank/DDBJ whole genome shotgun (WGS) entry which is preliminary data.</text>
</comment>
<keyword evidence="5 10" id="KW-0547">Nucleotide-binding</keyword>
<dbReference type="GO" id="GO:0005507">
    <property type="term" value="F:copper ion binding"/>
    <property type="evidence" value="ECO:0007669"/>
    <property type="project" value="TreeGrafter"/>
</dbReference>
<dbReference type="InterPro" id="IPR001757">
    <property type="entry name" value="P_typ_ATPase"/>
</dbReference>
<dbReference type="SUPFAM" id="SSF56784">
    <property type="entry name" value="HAD-like"/>
    <property type="match status" value="1"/>
</dbReference>
<dbReference type="Pfam" id="PF00122">
    <property type="entry name" value="E1-E2_ATPase"/>
    <property type="match status" value="1"/>
</dbReference>
<evidence type="ECO:0000256" key="7">
    <source>
        <dbReference type="ARBA" id="ARBA00022967"/>
    </source>
</evidence>
<keyword evidence="8 10" id="KW-1133">Transmembrane helix</keyword>
<evidence type="ECO:0000256" key="3">
    <source>
        <dbReference type="ARBA" id="ARBA00022692"/>
    </source>
</evidence>
<dbReference type="GO" id="GO:0012505">
    <property type="term" value="C:endomembrane system"/>
    <property type="evidence" value="ECO:0007669"/>
    <property type="project" value="UniProtKB-SubCell"/>
</dbReference>
<feature type="transmembrane region" description="Helical" evidence="10">
    <location>
        <begin position="351"/>
        <end position="379"/>
    </location>
</feature>
<evidence type="ECO:0000256" key="4">
    <source>
        <dbReference type="ARBA" id="ARBA00022723"/>
    </source>
</evidence>
<dbReference type="InterPro" id="IPR023214">
    <property type="entry name" value="HAD_sf"/>
</dbReference>
<evidence type="ECO:0000313" key="15">
    <source>
        <dbReference type="Proteomes" id="UP000035900"/>
    </source>
</evidence>
<feature type="transmembrane region" description="Helical" evidence="10">
    <location>
        <begin position="686"/>
        <end position="705"/>
    </location>
</feature>
<evidence type="ECO:0000256" key="2">
    <source>
        <dbReference type="ARBA" id="ARBA00006024"/>
    </source>
</evidence>
<reference evidence="14 15" key="1">
    <citation type="journal article" date="2004" name="Int. J. Syst. Evol. Microbiol.">
        <title>Kaistella koreensis gen. nov., sp. nov., a novel member of the Chryseobacterium-Bergeyella-Riemerella branch.</title>
        <authorList>
            <person name="Kim M.K."/>
            <person name="Im W.T."/>
            <person name="Shin Y.K."/>
            <person name="Lim J.H."/>
            <person name="Kim S.H."/>
            <person name="Lee B.C."/>
            <person name="Park M.Y."/>
            <person name="Lee K.Y."/>
            <person name="Lee S.T."/>
        </authorList>
    </citation>
    <scope>NUCLEOTIDE SEQUENCE [LARGE SCALE GENOMIC DNA]</scope>
    <source>
        <strain evidence="14 15">CCUG 49689</strain>
    </source>
</reference>
<dbReference type="RefSeq" id="WP_027376055.1">
    <property type="nucleotide sequence ID" value="NZ_LFNG01000009.1"/>
</dbReference>
<feature type="transmembrane region" description="Helical" evidence="10">
    <location>
        <begin position="318"/>
        <end position="339"/>
    </location>
</feature>
<dbReference type="InterPro" id="IPR027256">
    <property type="entry name" value="P-typ_ATPase_IB"/>
</dbReference>
<dbReference type="PRINTS" id="PR00119">
    <property type="entry name" value="CATATPASE"/>
</dbReference>
<dbReference type="FunFam" id="2.70.150.10:FF:000002">
    <property type="entry name" value="Copper-transporting ATPase 1, putative"/>
    <property type="match status" value="1"/>
</dbReference>
<dbReference type="NCBIfam" id="TIGR01512">
    <property type="entry name" value="ATPase-IB2_Cd"/>
    <property type="match status" value="1"/>
</dbReference>
<gene>
    <name evidence="14" type="ORF">ACM44_07495</name>
</gene>
<feature type="domain" description="Heavy metal binding" evidence="13">
    <location>
        <begin position="3"/>
        <end position="29"/>
    </location>
</feature>
<feature type="transmembrane region" description="Helical" evidence="10">
    <location>
        <begin position="76"/>
        <end position="96"/>
    </location>
</feature>
<sequence>MKKYTCPMHPQILKDEPGKCPLCGMNLIPLGGTAQAVKEQHGQHHQNHDHHTELEGSGAGFDKHAGHHTPDFLKRFWITLVLSVPVLLLSHMIQQWLGFTIVFQGDKYVLLVLGSIIYFYGGMPFLKGFLGEVKAGAIGMMTLVALAITVAYVYSVAVVFGLPGMDFFWELATLIVIMLLGHWLEMRSQMAASKALQSLVALLPNDVTVEQNGSPVKIKLEQLKNGDTVIIRPGEKVAADGLIVEGSSYLNESMLTGESVPVRKESGGKVIAGAINGDGALKIKATGVGKDSYLNKVINLVQDAQAAKSNTQNLADKVAKWLTIVAIVVGVGTFAYWYITMGDLAFALERMVTVMVTACPHALGVAIPLVVAISTTLSATNGLLIRNRTAFETTRNLSTIIFDKTGTLTKGSHTVQKIIPLTEHYSANDLLQYVAAVQQNSEHHIAKGIMQTLAEKKLDLWKSDNFRYMQGIGVTGMVSGKSVVAAGPNYFVQNNKQVPAIPEEINQDAETVNFILIDDVPVGIVSLADTIREGAKEAIDQLRSMNIKSFLLTGDNEKVAAAVSKQLGMDGYLANVLPHHKQEKVKEFQDKGEIVAMTGDGVNDAPALAAADVGIAVGSGTDVAAETADIILVNSDPRDVVKMIDFGKKTYSKMIQNLVWAVGYNVVAIPLAAGVLYPTFVLSPAMGAVLMSVSTIVVALNASLLKIK</sequence>
<dbReference type="Pfam" id="PF19335">
    <property type="entry name" value="HMBD"/>
    <property type="match status" value="1"/>
</dbReference>
<evidence type="ECO:0000256" key="1">
    <source>
        <dbReference type="ARBA" id="ARBA00004127"/>
    </source>
</evidence>
<dbReference type="InterPro" id="IPR023298">
    <property type="entry name" value="ATPase_P-typ_TM_dom_sf"/>
</dbReference>
<dbReference type="Proteomes" id="UP000035900">
    <property type="component" value="Unassembled WGS sequence"/>
</dbReference>
<dbReference type="Gene3D" id="2.70.150.10">
    <property type="entry name" value="Calcium-transporting ATPase, cytoplasmic transduction domain A"/>
    <property type="match status" value="1"/>
</dbReference>
<dbReference type="InterPro" id="IPR044492">
    <property type="entry name" value="P_typ_ATPase_HD_dom"/>
</dbReference>
<accession>A0A0J7IYB8</accession>
<keyword evidence="10" id="KW-1003">Cell membrane</keyword>
<dbReference type="PANTHER" id="PTHR43520">
    <property type="entry name" value="ATP7, ISOFORM B"/>
    <property type="match status" value="1"/>
</dbReference>
<organism evidence="14 15">
    <name type="scientific">Chryseobacterium koreense CCUG 49689</name>
    <dbReference type="NCBI Taxonomy" id="1304281"/>
    <lineage>
        <taxon>Bacteria</taxon>
        <taxon>Pseudomonadati</taxon>
        <taxon>Bacteroidota</taxon>
        <taxon>Flavobacteriia</taxon>
        <taxon>Flavobacteriales</taxon>
        <taxon>Weeksellaceae</taxon>
        <taxon>Chryseobacterium group</taxon>
        <taxon>Chryseobacterium</taxon>
    </lineage>
</organism>
<feature type="transmembrane region" description="Helical" evidence="10">
    <location>
        <begin position="658"/>
        <end position="680"/>
    </location>
</feature>
<dbReference type="GO" id="GO:0043682">
    <property type="term" value="F:P-type divalent copper transporter activity"/>
    <property type="evidence" value="ECO:0007669"/>
    <property type="project" value="TreeGrafter"/>
</dbReference>
<dbReference type="PATRIC" id="fig|1304281.5.peg.1605"/>
<dbReference type="InterPro" id="IPR059000">
    <property type="entry name" value="ATPase_P-type_domA"/>
</dbReference>
<evidence type="ECO:0000259" key="12">
    <source>
        <dbReference type="Pfam" id="PF00122"/>
    </source>
</evidence>
<dbReference type="Pfam" id="PF00702">
    <property type="entry name" value="Hydrolase"/>
    <property type="match status" value="1"/>
</dbReference>
<name>A0A0J7IYB8_9FLAO</name>
<dbReference type="SFLD" id="SFLDF00027">
    <property type="entry name" value="p-type_atpase"/>
    <property type="match status" value="1"/>
</dbReference>
<dbReference type="AlphaFoldDB" id="A0A0J7IYB8"/>
<dbReference type="PRINTS" id="PR00120">
    <property type="entry name" value="HATPASE"/>
</dbReference>
<keyword evidence="9 10" id="KW-0472">Membrane</keyword>
<feature type="region of interest" description="Disordered" evidence="11">
    <location>
        <begin position="38"/>
        <end position="60"/>
    </location>
</feature>
<dbReference type="PANTHER" id="PTHR43520:SF8">
    <property type="entry name" value="P-TYPE CU(+) TRANSPORTER"/>
    <property type="match status" value="1"/>
</dbReference>
<dbReference type="SFLD" id="SFLDS00003">
    <property type="entry name" value="Haloacid_Dehalogenase"/>
    <property type="match status" value="1"/>
</dbReference>
<feature type="transmembrane region" description="Helical" evidence="10">
    <location>
        <begin position="138"/>
        <end position="161"/>
    </location>
</feature>
<dbReference type="OrthoDB" id="1521937at2"/>
<dbReference type="SUPFAM" id="SSF81653">
    <property type="entry name" value="Calcium ATPase, transduction domain A"/>
    <property type="match status" value="1"/>
</dbReference>
<keyword evidence="7" id="KW-1278">Translocase</keyword>
<dbReference type="InterPro" id="IPR008250">
    <property type="entry name" value="ATPase_P-typ_transduc_dom_A_sf"/>
</dbReference>
<dbReference type="GO" id="GO:0005886">
    <property type="term" value="C:plasma membrane"/>
    <property type="evidence" value="ECO:0007669"/>
    <property type="project" value="UniProtKB-SubCell"/>
</dbReference>
<dbReference type="GO" id="GO:0005524">
    <property type="term" value="F:ATP binding"/>
    <property type="evidence" value="ECO:0007669"/>
    <property type="project" value="UniProtKB-UniRule"/>
</dbReference>
<dbReference type="Gene3D" id="3.40.50.1000">
    <property type="entry name" value="HAD superfamily/HAD-like"/>
    <property type="match status" value="1"/>
</dbReference>